<keyword evidence="3" id="KW-1185">Reference proteome</keyword>
<organism evidence="2 3">
    <name type="scientific">Tissierella simiarum</name>
    <dbReference type="NCBI Taxonomy" id="2841534"/>
    <lineage>
        <taxon>Bacteria</taxon>
        <taxon>Bacillati</taxon>
        <taxon>Bacillota</taxon>
        <taxon>Tissierellia</taxon>
        <taxon>Tissierellales</taxon>
        <taxon>Tissierellaceae</taxon>
        <taxon>Tissierella</taxon>
    </lineage>
</organism>
<dbReference type="PANTHER" id="PTHR43151">
    <property type="entry name" value="FEOA FAMILY PROTEIN"/>
    <property type="match status" value="1"/>
</dbReference>
<dbReference type="EMBL" id="JAHLPM010000002">
    <property type="protein sequence ID" value="MBU5437187.1"/>
    <property type="molecule type" value="Genomic_DNA"/>
</dbReference>
<dbReference type="Pfam" id="PF04023">
    <property type="entry name" value="FeoA"/>
    <property type="match status" value="1"/>
</dbReference>
<evidence type="ECO:0000259" key="1">
    <source>
        <dbReference type="SMART" id="SM00899"/>
    </source>
</evidence>
<accession>A0ABS6E336</accession>
<gene>
    <name evidence="2" type="ORF">KQI42_04150</name>
</gene>
<reference evidence="2 3" key="1">
    <citation type="submission" date="2021-06" db="EMBL/GenBank/DDBJ databases">
        <authorList>
            <person name="Sun Q."/>
            <person name="Li D."/>
        </authorList>
    </citation>
    <scope>NUCLEOTIDE SEQUENCE [LARGE SCALE GENOMIC DNA]</scope>
    <source>
        <strain evidence="2 3">MSJ-40</strain>
    </source>
</reference>
<dbReference type="Proteomes" id="UP000749471">
    <property type="component" value="Unassembled WGS sequence"/>
</dbReference>
<comment type="caution">
    <text evidence="2">The sequence shown here is derived from an EMBL/GenBank/DDBJ whole genome shotgun (WGS) entry which is preliminary data.</text>
</comment>
<dbReference type="PANTHER" id="PTHR43151:SF1">
    <property type="entry name" value="SSR2333 PROTEIN"/>
    <property type="match status" value="1"/>
</dbReference>
<evidence type="ECO:0000313" key="2">
    <source>
        <dbReference type="EMBL" id="MBU5437187.1"/>
    </source>
</evidence>
<dbReference type="RefSeq" id="WP_216517022.1">
    <property type="nucleotide sequence ID" value="NZ_JAHLPM010000002.1"/>
</dbReference>
<proteinExistence type="predicted"/>
<dbReference type="InterPro" id="IPR053184">
    <property type="entry name" value="FeoA-like"/>
</dbReference>
<dbReference type="SMART" id="SM00899">
    <property type="entry name" value="FeoA"/>
    <property type="match status" value="1"/>
</dbReference>
<feature type="domain" description="Ferrous iron transporter FeoA-like" evidence="1">
    <location>
        <begin position="4"/>
        <end position="74"/>
    </location>
</feature>
<dbReference type="InterPro" id="IPR007167">
    <property type="entry name" value="Fe-transptr_FeoA-like"/>
</dbReference>
<sequence length="74" mass="7937">MTTIPLIFLNCGEAGKVKEILGGDSIIKRLFEMGLNTGAEVRMVKNDSGPVILYTSGSKLALGRGLAQKIMIEK</sequence>
<protein>
    <submittedName>
        <fullName evidence="2">Ferrous iron transport protein A</fullName>
    </submittedName>
</protein>
<name>A0ABS6E336_9FIRM</name>
<evidence type="ECO:0000313" key="3">
    <source>
        <dbReference type="Proteomes" id="UP000749471"/>
    </source>
</evidence>